<organism evidence="3 4">
    <name type="scientific">Gelidibacter algens</name>
    <dbReference type="NCBI Taxonomy" id="49280"/>
    <lineage>
        <taxon>Bacteria</taxon>
        <taxon>Pseudomonadati</taxon>
        <taxon>Bacteroidota</taxon>
        <taxon>Flavobacteriia</taxon>
        <taxon>Flavobacteriales</taxon>
        <taxon>Flavobacteriaceae</taxon>
        <taxon>Gelidibacter</taxon>
    </lineage>
</organism>
<gene>
    <name evidence="3" type="ORF">LX77_03658</name>
</gene>
<dbReference type="EMBL" id="QLLQ01000024">
    <property type="protein sequence ID" value="RAJ19119.1"/>
    <property type="molecule type" value="Genomic_DNA"/>
</dbReference>
<feature type="domain" description="Lipid/polyisoprenoid-binding YceI-like" evidence="2">
    <location>
        <begin position="29"/>
        <end position="194"/>
    </location>
</feature>
<keyword evidence="4" id="KW-1185">Reference proteome</keyword>
<sequence>MSITKNIAKPLLSFLVLLILSTPQVFSQTYDLNNSASKLTISGTSSLHDWDIDVEQQKGQIVLNMANELKIEKLTLDVIAESLKSGKGGMDKNTYKALNTNKHKSIAFQLTDVKEIKASGTDSYKVEVAGNLTVAGVTKKTSLHLDMLVTSNKVTLKGNKSFKMTDFGIKPPKALFGTITTGDDITITFDTILNK</sequence>
<dbReference type="Proteomes" id="UP000248987">
    <property type="component" value="Unassembled WGS sequence"/>
</dbReference>
<accession>A0A1A7R1W5</accession>
<protein>
    <submittedName>
        <fullName evidence="3">YceI-like domain-containing protein</fullName>
    </submittedName>
</protein>
<evidence type="ECO:0000313" key="4">
    <source>
        <dbReference type="Proteomes" id="UP000248987"/>
    </source>
</evidence>
<dbReference type="AlphaFoldDB" id="A0A1A7R1W5"/>
<dbReference type="Pfam" id="PF04264">
    <property type="entry name" value="YceI"/>
    <property type="match status" value="1"/>
</dbReference>
<evidence type="ECO:0000313" key="3">
    <source>
        <dbReference type="EMBL" id="RAJ19119.1"/>
    </source>
</evidence>
<name>A0A1A7R1W5_9FLAO</name>
<dbReference type="SUPFAM" id="SSF101874">
    <property type="entry name" value="YceI-like"/>
    <property type="match status" value="1"/>
</dbReference>
<dbReference type="SMART" id="SM00867">
    <property type="entry name" value="YceI"/>
    <property type="match status" value="1"/>
</dbReference>
<dbReference type="OrthoDB" id="9794147at2"/>
<keyword evidence="1" id="KW-0732">Signal</keyword>
<dbReference type="InterPro" id="IPR007372">
    <property type="entry name" value="Lipid/polyisoprenoid-bd_YceI"/>
</dbReference>
<comment type="caution">
    <text evidence="3">The sequence shown here is derived from an EMBL/GenBank/DDBJ whole genome shotgun (WGS) entry which is preliminary data.</text>
</comment>
<feature type="chain" id="PRO_5030025507" evidence="1">
    <location>
        <begin position="28"/>
        <end position="195"/>
    </location>
</feature>
<dbReference type="STRING" id="49280.A9996_07745"/>
<reference evidence="3 4" key="1">
    <citation type="submission" date="2018-06" db="EMBL/GenBank/DDBJ databases">
        <title>Genomic Encyclopedia of Archaeal and Bacterial Type Strains, Phase II (KMG-II): from individual species to whole genera.</title>
        <authorList>
            <person name="Goeker M."/>
        </authorList>
    </citation>
    <scope>NUCLEOTIDE SEQUENCE [LARGE SCALE GENOMIC DNA]</scope>
    <source>
        <strain evidence="3 4">DSM 12408</strain>
    </source>
</reference>
<evidence type="ECO:0000259" key="2">
    <source>
        <dbReference type="SMART" id="SM00867"/>
    </source>
</evidence>
<feature type="signal peptide" evidence="1">
    <location>
        <begin position="1"/>
        <end position="27"/>
    </location>
</feature>
<proteinExistence type="predicted"/>
<dbReference type="RefSeq" id="WP_066432923.1">
    <property type="nucleotide sequence ID" value="NZ_LZRN01000012.1"/>
</dbReference>
<evidence type="ECO:0000256" key="1">
    <source>
        <dbReference type="SAM" id="SignalP"/>
    </source>
</evidence>
<dbReference type="PANTHER" id="PTHR34406:SF1">
    <property type="entry name" value="PROTEIN YCEI"/>
    <property type="match status" value="1"/>
</dbReference>
<dbReference type="InterPro" id="IPR036761">
    <property type="entry name" value="TTHA0802/YceI-like_sf"/>
</dbReference>
<dbReference type="PANTHER" id="PTHR34406">
    <property type="entry name" value="PROTEIN YCEI"/>
    <property type="match status" value="1"/>
</dbReference>
<dbReference type="Gene3D" id="2.40.128.110">
    <property type="entry name" value="Lipid/polyisoprenoid-binding, YceI-like"/>
    <property type="match status" value="1"/>
</dbReference>